<evidence type="ECO:0000256" key="8">
    <source>
        <dbReference type="RuleBase" id="RU000477"/>
    </source>
</evidence>
<comment type="similarity">
    <text evidence="2 8">Belongs to the MIP/aquaporin (TC 1.A.8) family.</text>
</comment>
<name>A0AAD9ID74_9PEZI</name>
<evidence type="ECO:0000256" key="6">
    <source>
        <dbReference type="ARBA" id="ARBA00023136"/>
    </source>
</evidence>
<dbReference type="PANTHER" id="PTHR19139">
    <property type="entry name" value="AQUAPORIN TRANSPORTER"/>
    <property type="match status" value="1"/>
</dbReference>
<evidence type="ECO:0000256" key="7">
    <source>
        <dbReference type="ARBA" id="ARBA00034651"/>
    </source>
</evidence>
<organism evidence="10 11">
    <name type="scientific">Phyllachora maydis</name>
    <dbReference type="NCBI Taxonomy" id="1825666"/>
    <lineage>
        <taxon>Eukaryota</taxon>
        <taxon>Fungi</taxon>
        <taxon>Dikarya</taxon>
        <taxon>Ascomycota</taxon>
        <taxon>Pezizomycotina</taxon>
        <taxon>Sordariomycetes</taxon>
        <taxon>Sordariomycetidae</taxon>
        <taxon>Phyllachorales</taxon>
        <taxon>Phyllachoraceae</taxon>
        <taxon>Phyllachora</taxon>
    </lineage>
</organism>
<dbReference type="PRINTS" id="PR00783">
    <property type="entry name" value="MINTRINSICP"/>
</dbReference>
<keyword evidence="3 8" id="KW-0812">Transmembrane</keyword>
<gene>
    <name evidence="10" type="ORF">P8C59_009055</name>
</gene>
<dbReference type="AlphaFoldDB" id="A0AAD9ID74"/>
<dbReference type="InterPro" id="IPR000425">
    <property type="entry name" value="MIP"/>
</dbReference>
<feature type="transmembrane region" description="Helical" evidence="9">
    <location>
        <begin position="158"/>
        <end position="178"/>
    </location>
</feature>
<evidence type="ECO:0000256" key="4">
    <source>
        <dbReference type="ARBA" id="ARBA00022737"/>
    </source>
</evidence>
<evidence type="ECO:0000256" key="2">
    <source>
        <dbReference type="ARBA" id="ARBA00006175"/>
    </source>
</evidence>
<proteinExistence type="inferred from homology"/>
<dbReference type="Pfam" id="PF00230">
    <property type="entry name" value="MIP"/>
    <property type="match status" value="1"/>
</dbReference>
<keyword evidence="4" id="KW-0677">Repeat</keyword>
<keyword evidence="8" id="KW-0813">Transport</keyword>
<dbReference type="InterPro" id="IPR034294">
    <property type="entry name" value="Aquaporin_transptr"/>
</dbReference>
<comment type="caution">
    <text evidence="10">The sequence shown here is derived from an EMBL/GenBank/DDBJ whole genome shotgun (WGS) entry which is preliminary data.</text>
</comment>
<dbReference type="SUPFAM" id="SSF81338">
    <property type="entry name" value="Aquaporin-like"/>
    <property type="match status" value="1"/>
</dbReference>
<evidence type="ECO:0008006" key="12">
    <source>
        <dbReference type="Google" id="ProtNLM"/>
    </source>
</evidence>
<evidence type="ECO:0000313" key="10">
    <source>
        <dbReference type="EMBL" id="KAK2074885.1"/>
    </source>
</evidence>
<dbReference type="GO" id="GO:0005886">
    <property type="term" value="C:plasma membrane"/>
    <property type="evidence" value="ECO:0007669"/>
    <property type="project" value="TreeGrafter"/>
</dbReference>
<comment type="catalytic activity">
    <reaction evidence="7">
        <text>H2O(in) = H2O(out)</text>
        <dbReference type="Rhea" id="RHEA:29667"/>
        <dbReference type="ChEBI" id="CHEBI:15377"/>
    </reaction>
</comment>
<feature type="transmembrane region" description="Helical" evidence="9">
    <location>
        <begin position="230"/>
        <end position="249"/>
    </location>
</feature>
<dbReference type="InterPro" id="IPR023271">
    <property type="entry name" value="Aquaporin-like"/>
</dbReference>
<evidence type="ECO:0000256" key="5">
    <source>
        <dbReference type="ARBA" id="ARBA00022989"/>
    </source>
</evidence>
<protein>
    <recommendedName>
        <fullName evidence="12">Aquaporin</fullName>
    </recommendedName>
</protein>
<dbReference type="EMBL" id="JAQQPM010000008">
    <property type="protein sequence ID" value="KAK2074885.1"/>
    <property type="molecule type" value="Genomic_DNA"/>
</dbReference>
<keyword evidence="6 9" id="KW-0472">Membrane</keyword>
<comment type="subcellular location">
    <subcellularLocation>
        <location evidence="1">Membrane</location>
        <topology evidence="1">Multi-pass membrane protein</topology>
    </subcellularLocation>
</comment>
<accession>A0AAD9ID74</accession>
<keyword evidence="11" id="KW-1185">Reference proteome</keyword>
<evidence type="ECO:0000313" key="11">
    <source>
        <dbReference type="Proteomes" id="UP001217918"/>
    </source>
</evidence>
<sequence>MASHPSSSFDKDNRQFQSTGPVAKYQSHLVAASGEFLGTFMFLWMAYSGHLMIAGQATSAASNEGPSNSTVIYISLNYGFALLVNVWAFFRISGGMFNPAVTLGLCLAGGVPWLRGAVVVPMQLLGAIFAGVVVKALNPYDIANVNTSLAPNVSPAQGFVFEVILTAQLVFVILMLAVEKHKASFIAPLGIGLALFVAQIAGVYFTGGSLNPARSLGCAVAAHAFPRNHWIYWVAPCVGATVAAGYYRLLKLFQYERANPGQDGAKGAFLDPEDSA</sequence>
<dbReference type="Proteomes" id="UP001217918">
    <property type="component" value="Unassembled WGS sequence"/>
</dbReference>
<feature type="transmembrane region" description="Helical" evidence="9">
    <location>
        <begin position="36"/>
        <end position="58"/>
    </location>
</feature>
<dbReference type="GO" id="GO:0015250">
    <property type="term" value="F:water channel activity"/>
    <property type="evidence" value="ECO:0007669"/>
    <property type="project" value="TreeGrafter"/>
</dbReference>
<dbReference type="PANTHER" id="PTHR19139:SF283">
    <property type="entry name" value="AQUAPORIN"/>
    <property type="match status" value="1"/>
</dbReference>
<evidence type="ECO:0000256" key="3">
    <source>
        <dbReference type="ARBA" id="ARBA00022692"/>
    </source>
</evidence>
<feature type="transmembrane region" description="Helical" evidence="9">
    <location>
        <begin position="185"/>
        <end position="205"/>
    </location>
</feature>
<feature type="transmembrane region" description="Helical" evidence="9">
    <location>
        <begin position="70"/>
        <end position="90"/>
    </location>
</feature>
<keyword evidence="5 9" id="KW-1133">Transmembrane helix</keyword>
<evidence type="ECO:0000256" key="1">
    <source>
        <dbReference type="ARBA" id="ARBA00004141"/>
    </source>
</evidence>
<feature type="transmembrane region" description="Helical" evidence="9">
    <location>
        <begin position="119"/>
        <end position="138"/>
    </location>
</feature>
<evidence type="ECO:0000256" key="9">
    <source>
        <dbReference type="SAM" id="Phobius"/>
    </source>
</evidence>
<dbReference type="Gene3D" id="1.20.1080.10">
    <property type="entry name" value="Glycerol uptake facilitator protein"/>
    <property type="match status" value="1"/>
</dbReference>
<reference evidence="10" key="1">
    <citation type="journal article" date="2023" name="Mol. Plant Microbe Interact.">
        <title>Elucidating the Obligate Nature and Biological Capacity of an Invasive Fungal Corn Pathogen.</title>
        <authorList>
            <person name="MacCready J.S."/>
            <person name="Roggenkamp E.M."/>
            <person name="Gdanetz K."/>
            <person name="Chilvers M.I."/>
        </authorList>
    </citation>
    <scope>NUCLEOTIDE SEQUENCE</scope>
    <source>
        <strain evidence="10">PM02</strain>
    </source>
</reference>